<reference evidence="3" key="2">
    <citation type="submission" date="2021-04" db="EMBL/GenBank/DDBJ databases">
        <authorList>
            <person name="Podell S."/>
        </authorList>
    </citation>
    <scope>NUCLEOTIDE SEQUENCE</scope>
    <source>
        <strain evidence="3">Hildebrandi</strain>
    </source>
</reference>
<evidence type="ECO:0000259" key="2">
    <source>
        <dbReference type="SMART" id="SM00128"/>
    </source>
</evidence>
<organism evidence="3 4">
    <name type="scientific">Nitzschia inconspicua</name>
    <dbReference type="NCBI Taxonomy" id="303405"/>
    <lineage>
        <taxon>Eukaryota</taxon>
        <taxon>Sar</taxon>
        <taxon>Stramenopiles</taxon>
        <taxon>Ochrophyta</taxon>
        <taxon>Bacillariophyta</taxon>
        <taxon>Bacillariophyceae</taxon>
        <taxon>Bacillariophycidae</taxon>
        <taxon>Bacillariales</taxon>
        <taxon>Bacillariaceae</taxon>
        <taxon>Nitzschia</taxon>
    </lineage>
</organism>
<dbReference type="PANTHER" id="PTHR11200">
    <property type="entry name" value="INOSITOL 5-PHOSPHATASE"/>
    <property type="match status" value="1"/>
</dbReference>
<evidence type="ECO:0000313" key="4">
    <source>
        <dbReference type="Proteomes" id="UP000693970"/>
    </source>
</evidence>
<protein>
    <recommendedName>
        <fullName evidence="2">Inositol polyphosphate-related phosphatase domain-containing protein</fullName>
    </recommendedName>
</protein>
<feature type="compositionally biased region" description="Basic and acidic residues" evidence="1">
    <location>
        <begin position="162"/>
        <end position="176"/>
    </location>
</feature>
<feature type="compositionally biased region" description="Basic residues" evidence="1">
    <location>
        <begin position="140"/>
        <end position="151"/>
    </location>
</feature>
<feature type="compositionally biased region" description="Polar residues" evidence="1">
    <location>
        <begin position="127"/>
        <end position="136"/>
    </location>
</feature>
<keyword evidence="4" id="KW-1185">Reference proteome</keyword>
<feature type="compositionally biased region" description="Basic residues" evidence="1">
    <location>
        <begin position="247"/>
        <end position="259"/>
    </location>
</feature>
<dbReference type="Pfam" id="PF22669">
    <property type="entry name" value="Exo_endo_phos2"/>
    <property type="match status" value="1"/>
</dbReference>
<comment type="caution">
    <text evidence="3">The sequence shown here is derived from an EMBL/GenBank/DDBJ whole genome shotgun (WGS) entry which is preliminary data.</text>
</comment>
<feature type="compositionally biased region" description="Basic and acidic residues" evidence="1">
    <location>
        <begin position="341"/>
        <end position="350"/>
    </location>
</feature>
<dbReference type="Proteomes" id="UP000693970">
    <property type="component" value="Unassembled WGS sequence"/>
</dbReference>
<gene>
    <name evidence="3" type="ORF">IV203_001161</name>
</gene>
<evidence type="ECO:0000313" key="3">
    <source>
        <dbReference type="EMBL" id="KAG7356475.1"/>
    </source>
</evidence>
<feature type="compositionally biased region" description="Basic and acidic residues" evidence="1">
    <location>
        <begin position="382"/>
        <end position="397"/>
    </location>
</feature>
<dbReference type="OrthoDB" id="2248459at2759"/>
<dbReference type="PANTHER" id="PTHR11200:SF300">
    <property type="entry name" value="TYPE II INOSITOL 1,4,5-TRISPHOSPHATE 5-PHOSPHATASE"/>
    <property type="match status" value="1"/>
</dbReference>
<feature type="compositionally biased region" description="Basic and acidic residues" evidence="1">
    <location>
        <begin position="204"/>
        <end position="213"/>
    </location>
</feature>
<evidence type="ECO:0000256" key="1">
    <source>
        <dbReference type="SAM" id="MobiDB-lite"/>
    </source>
</evidence>
<proteinExistence type="predicted"/>
<feature type="compositionally biased region" description="Basic residues" evidence="1">
    <location>
        <begin position="1029"/>
        <end position="1038"/>
    </location>
</feature>
<feature type="compositionally biased region" description="Polar residues" evidence="1">
    <location>
        <begin position="186"/>
        <end position="195"/>
    </location>
</feature>
<dbReference type="EMBL" id="JAGRRH010000015">
    <property type="protein sequence ID" value="KAG7356475.1"/>
    <property type="molecule type" value="Genomic_DNA"/>
</dbReference>
<accession>A0A9K3L7S7</accession>
<dbReference type="InterPro" id="IPR046985">
    <property type="entry name" value="IP5"/>
</dbReference>
<dbReference type="InterPro" id="IPR000300">
    <property type="entry name" value="IPPc"/>
</dbReference>
<feature type="compositionally biased region" description="Basic and acidic residues" evidence="1">
    <location>
        <begin position="50"/>
        <end position="59"/>
    </location>
</feature>
<dbReference type="GO" id="GO:0046856">
    <property type="term" value="P:phosphatidylinositol dephosphorylation"/>
    <property type="evidence" value="ECO:0007669"/>
    <property type="project" value="InterPro"/>
</dbReference>
<dbReference type="AlphaFoldDB" id="A0A9K3L7S7"/>
<dbReference type="GO" id="GO:0004439">
    <property type="term" value="F:phosphatidylinositol-4,5-bisphosphate 5-phosphatase activity"/>
    <property type="evidence" value="ECO:0007669"/>
    <property type="project" value="TreeGrafter"/>
</dbReference>
<dbReference type="SMART" id="SM00128">
    <property type="entry name" value="IPPc"/>
    <property type="match status" value="1"/>
</dbReference>
<feature type="domain" description="Inositol polyphosphate-related phosphatase" evidence="2">
    <location>
        <begin position="690"/>
        <end position="1024"/>
    </location>
</feature>
<sequence length="1050" mass="116322">MSVAIATKIPSPSDYFTGWTAVPSFAPTLPPPGSDSPLEPSFSKVNKQNAGKDSKETSGKKKKKRKQSKTPTHGSLTKDPRKCKRRKSTGSESRGSLRTDPTFGIDKGMHSRTSKSTAFHRERIPSTKPSWLTSAENSKHSKKRKATKKAHHVSETPSGVRDSNRKKDEQRRRNSDGGKSFRAAHPTQSRDSYPETSPFAASRASDRVSEDSARRRKKIKRKGKRSTSIMGKTRSSKRKIAVEPHPKVTKKRRKSKKSKTNTETERAIIGTKDIDASAGHEASQYSHGETNVKGDLSNDSLLLDQATVGDATDEKSDLPDDDVVTKLTDAEGCSASLTESSNRETGKPEDLASIGSSQVVIESTVVENDGPSKDLSEEEAPVPERSEKEAEKQKELSLKTTSEFTEVMKEEKIIEYVPNIREVEVDVDETASDLLADNASDDMAMREVTDKLVLSSEEQHNEDVADQMEIYEPTLLESPTTRSFINENTTASDDVAMREVTDKLVLSSEEQHNEDAADQMETYKPTLLESPTADSSINQNMTVPLIEETIEEDGGSTGQFFSKNKDLNINPDQDVVSFIGDVLQEDVKEWVTDADSFSEILGNKTRGGHSTPDPTLTGKEHPEVDTSVQSPCVLDGMETDAEENPSVGAAIQASPTSLTLEDRDEHDDSLMANLVAVDRESLEAEEDKDSDVSVSIVTWNLAEESPLEEQATFLRAFRKNGIRAGSGSDLILISGQECENIKPRRSEGRRSREFRRLMVTMLGKDYVPIGLHLLGGIQFGLFAKRSILKEIEDVAIADVTCGIGNVFHNKGAIAAFLTMRARNDPLESPSRRKSKYVRLAFVTAHMAAHVKNSEARDADFWRISSELESAAPEGFLSKGPQKVKPGSSFFDSIDRVFFCGDLNYRLDLPRELTEFSIVHGVQNDERSLSDLFRYDQLIRSMTEGRAFPGFVEGRIAFAPTFKFDKETNMYDTSHKQRIPAWTDRILFRPSSGIRVKEYSSVPSAQHSDHRPVCGSFRVNMEGRDLPKPKGNKPKRKKGGSTAKSGRRESE</sequence>
<feature type="compositionally biased region" description="Basic residues" evidence="1">
    <location>
        <begin position="214"/>
        <end position="225"/>
    </location>
</feature>
<name>A0A9K3L7S7_9STRA</name>
<feature type="region of interest" description="Disordered" evidence="1">
    <location>
        <begin position="21"/>
        <end position="397"/>
    </location>
</feature>
<reference evidence="3" key="1">
    <citation type="journal article" date="2021" name="Sci. Rep.">
        <title>Diploid genomic architecture of Nitzschia inconspicua, an elite biomass production diatom.</title>
        <authorList>
            <person name="Oliver A."/>
            <person name="Podell S."/>
            <person name="Pinowska A."/>
            <person name="Traller J.C."/>
            <person name="Smith S.R."/>
            <person name="McClure R."/>
            <person name="Beliaev A."/>
            <person name="Bohutskyi P."/>
            <person name="Hill E.A."/>
            <person name="Rabines A."/>
            <person name="Zheng H."/>
            <person name="Allen L.Z."/>
            <person name="Kuo A."/>
            <person name="Grigoriev I.V."/>
            <person name="Allen A.E."/>
            <person name="Hazlebeck D."/>
            <person name="Allen E.E."/>
        </authorList>
    </citation>
    <scope>NUCLEOTIDE SEQUENCE</scope>
    <source>
        <strain evidence="3">Hildebrandi</strain>
    </source>
</reference>
<feature type="region of interest" description="Disordered" evidence="1">
    <location>
        <begin position="999"/>
        <end position="1050"/>
    </location>
</feature>
<feature type="region of interest" description="Disordered" evidence="1">
    <location>
        <begin position="601"/>
        <end position="626"/>
    </location>
</feature>